<comment type="subcellular location">
    <subcellularLocation>
        <location evidence="1">Membrane</location>
        <topology evidence="1">Multi-pass membrane protein</topology>
    </subcellularLocation>
</comment>
<evidence type="ECO:0000256" key="5">
    <source>
        <dbReference type="ARBA" id="ARBA00038359"/>
    </source>
</evidence>
<feature type="transmembrane region" description="Helical" evidence="6">
    <location>
        <begin position="126"/>
        <end position="151"/>
    </location>
</feature>
<evidence type="ECO:0000256" key="6">
    <source>
        <dbReference type="SAM" id="Phobius"/>
    </source>
</evidence>
<name>A1C6V0_ASPCL</name>
<accession>A1C6V0</accession>
<dbReference type="OrthoDB" id="5417887at2759"/>
<dbReference type="InterPro" id="IPR052337">
    <property type="entry name" value="SAT4-like"/>
</dbReference>
<keyword evidence="9" id="KW-1185">Reference proteome</keyword>
<gene>
    <name evidence="8" type="ORF">ACLA_071540</name>
</gene>
<dbReference type="PANTHER" id="PTHR33048">
    <property type="entry name" value="PTH11-LIKE INTEGRAL MEMBRANE PROTEIN (AFU_ORTHOLOGUE AFUA_5G11245)"/>
    <property type="match status" value="1"/>
</dbReference>
<proteinExistence type="inferred from homology"/>
<protein>
    <recommendedName>
        <fullName evidence="7">Rhodopsin domain-containing protein</fullName>
    </recommendedName>
</protein>
<feature type="transmembrane region" description="Helical" evidence="6">
    <location>
        <begin position="50"/>
        <end position="71"/>
    </location>
</feature>
<dbReference type="Proteomes" id="UP000006701">
    <property type="component" value="Unassembled WGS sequence"/>
</dbReference>
<dbReference type="eggNOG" id="ENOG502SMHV">
    <property type="taxonomic scope" value="Eukaryota"/>
</dbReference>
<dbReference type="GeneID" id="4708063"/>
<feature type="transmembrane region" description="Helical" evidence="6">
    <location>
        <begin position="20"/>
        <end position="38"/>
    </location>
</feature>
<keyword evidence="4 6" id="KW-0472">Membrane</keyword>
<dbReference type="PANTHER" id="PTHR33048:SF42">
    <property type="entry name" value="INTEGRAL MEMBRANE PROTEIN"/>
    <property type="match status" value="1"/>
</dbReference>
<feature type="transmembrane region" description="Helical" evidence="6">
    <location>
        <begin position="179"/>
        <end position="199"/>
    </location>
</feature>
<reference evidence="8 9" key="1">
    <citation type="journal article" date="2008" name="PLoS Genet.">
        <title>Genomic islands in the pathogenic filamentous fungus Aspergillus fumigatus.</title>
        <authorList>
            <person name="Fedorova N.D."/>
            <person name="Khaldi N."/>
            <person name="Joardar V.S."/>
            <person name="Maiti R."/>
            <person name="Amedeo P."/>
            <person name="Anderson M.J."/>
            <person name="Crabtree J."/>
            <person name="Silva J.C."/>
            <person name="Badger J.H."/>
            <person name="Albarraq A."/>
            <person name="Angiuoli S."/>
            <person name="Bussey H."/>
            <person name="Bowyer P."/>
            <person name="Cotty P.J."/>
            <person name="Dyer P.S."/>
            <person name="Egan A."/>
            <person name="Galens K."/>
            <person name="Fraser-Liggett C.M."/>
            <person name="Haas B.J."/>
            <person name="Inman J.M."/>
            <person name="Kent R."/>
            <person name="Lemieux S."/>
            <person name="Malavazi I."/>
            <person name="Orvis J."/>
            <person name="Roemer T."/>
            <person name="Ronning C.M."/>
            <person name="Sundaram J.P."/>
            <person name="Sutton G."/>
            <person name="Turner G."/>
            <person name="Venter J.C."/>
            <person name="White O.R."/>
            <person name="Whitty B.R."/>
            <person name="Youngman P."/>
            <person name="Wolfe K.H."/>
            <person name="Goldman G.H."/>
            <person name="Wortman J.R."/>
            <person name="Jiang B."/>
            <person name="Denning D.W."/>
            <person name="Nierman W.C."/>
        </authorList>
    </citation>
    <scope>NUCLEOTIDE SEQUENCE [LARGE SCALE GENOMIC DNA]</scope>
    <source>
        <strain evidence="9">ATCC 1007 / CBS 513.65 / DSM 816 / NCTC 3887 / NRRL 1</strain>
    </source>
</reference>
<dbReference type="EMBL" id="DS027045">
    <property type="protein sequence ID" value="EAW14121.1"/>
    <property type="molecule type" value="Genomic_DNA"/>
</dbReference>
<feature type="transmembrane region" description="Helical" evidence="6">
    <location>
        <begin position="211"/>
        <end position="230"/>
    </location>
</feature>
<dbReference type="Pfam" id="PF20684">
    <property type="entry name" value="Fung_rhodopsin"/>
    <property type="match status" value="1"/>
</dbReference>
<dbReference type="HOGENOM" id="CLU_028200_3_0_1"/>
<evidence type="ECO:0000259" key="7">
    <source>
        <dbReference type="Pfam" id="PF20684"/>
    </source>
</evidence>
<sequence>MADFDKGFEDESQAPKIRGVMWTMTIVPFISVCLRTYVRLFMKRAFGWDDACAIVAVGCLIGYTAVCHAATDVGLGQHLEVVLQHPTKLVLVTLLCNIAQTLGIMACTLGKSAFALTLLRIVVQRWLIAVLWFIIVTMNLANVLAAMFVFLQCKDPRASWNHAIPSECWPTHVFTDFSLFVGSYAATQDFVLVLLPWIIVWKLQMKKKEKIAVALAMSMGIFAGTAAIIKSRYLVTLSAKADLTWELTPLLIWAGVEDGLAITAASISTLKPLLSRFFPPAPEKESYEVLPYPAKPVKVKKHSLWSTTLAETQTDVAAEAERSSQEQILEQGDKEAINMTTEVSVIRGQDQA</sequence>
<dbReference type="KEGG" id="act:ACLA_071540"/>
<dbReference type="GO" id="GO:0016020">
    <property type="term" value="C:membrane"/>
    <property type="evidence" value="ECO:0007669"/>
    <property type="project" value="UniProtKB-SubCell"/>
</dbReference>
<comment type="similarity">
    <text evidence="5">Belongs to the SAT4 family.</text>
</comment>
<feature type="transmembrane region" description="Helical" evidence="6">
    <location>
        <begin position="91"/>
        <end position="114"/>
    </location>
</feature>
<evidence type="ECO:0000313" key="9">
    <source>
        <dbReference type="Proteomes" id="UP000006701"/>
    </source>
</evidence>
<keyword evidence="3 6" id="KW-1133">Transmembrane helix</keyword>
<dbReference type="InterPro" id="IPR049326">
    <property type="entry name" value="Rhodopsin_dom_fungi"/>
</dbReference>
<feature type="domain" description="Rhodopsin" evidence="7">
    <location>
        <begin position="34"/>
        <end position="276"/>
    </location>
</feature>
<keyword evidence="2 6" id="KW-0812">Transmembrane</keyword>
<evidence type="ECO:0000256" key="3">
    <source>
        <dbReference type="ARBA" id="ARBA00022989"/>
    </source>
</evidence>
<dbReference type="OMA" id="DPRHLWN"/>
<evidence type="ECO:0000256" key="1">
    <source>
        <dbReference type="ARBA" id="ARBA00004141"/>
    </source>
</evidence>
<dbReference type="VEuPathDB" id="FungiDB:ACLA_071540"/>
<organism evidence="8 9">
    <name type="scientific">Aspergillus clavatus (strain ATCC 1007 / CBS 513.65 / DSM 816 / NCTC 3887 / NRRL 1 / QM 1276 / 107)</name>
    <dbReference type="NCBI Taxonomy" id="344612"/>
    <lineage>
        <taxon>Eukaryota</taxon>
        <taxon>Fungi</taxon>
        <taxon>Dikarya</taxon>
        <taxon>Ascomycota</taxon>
        <taxon>Pezizomycotina</taxon>
        <taxon>Eurotiomycetes</taxon>
        <taxon>Eurotiomycetidae</taxon>
        <taxon>Eurotiales</taxon>
        <taxon>Aspergillaceae</taxon>
        <taxon>Aspergillus</taxon>
        <taxon>Aspergillus subgen. Fumigati</taxon>
    </lineage>
</organism>
<dbReference type="AlphaFoldDB" id="A1C6V0"/>
<evidence type="ECO:0000256" key="4">
    <source>
        <dbReference type="ARBA" id="ARBA00023136"/>
    </source>
</evidence>
<dbReference type="RefSeq" id="XP_001275547.1">
    <property type="nucleotide sequence ID" value="XM_001275546.1"/>
</dbReference>
<evidence type="ECO:0000313" key="8">
    <source>
        <dbReference type="EMBL" id="EAW14121.1"/>
    </source>
</evidence>
<evidence type="ECO:0000256" key="2">
    <source>
        <dbReference type="ARBA" id="ARBA00022692"/>
    </source>
</evidence>